<sequence length="122" mass="13852">MPKAEELRSFVEPIARRRGYALRVEGEILKVKHPDAPFYIEVRPVSSGVLVKVGYEGLRDYVRDLVDTEDDPRAFMEDLLDEISMVAHEVYKSLRSAGVNAKLDARTAVMDALEELEEAEEE</sequence>
<organism evidence="1 2">
    <name type="scientific">Pyrodictium delaneyi</name>
    <dbReference type="NCBI Taxonomy" id="1273541"/>
    <lineage>
        <taxon>Archaea</taxon>
        <taxon>Thermoproteota</taxon>
        <taxon>Thermoprotei</taxon>
        <taxon>Desulfurococcales</taxon>
        <taxon>Pyrodictiaceae</taxon>
        <taxon>Pyrodictium</taxon>
    </lineage>
</organism>
<dbReference type="AlphaFoldDB" id="A0A833A261"/>
<dbReference type="EMBL" id="DQVR01000086">
    <property type="protein sequence ID" value="HIQ24181.1"/>
    <property type="molecule type" value="Genomic_DNA"/>
</dbReference>
<comment type="caution">
    <text evidence="1">The sequence shown here is derived from an EMBL/GenBank/DDBJ whole genome shotgun (WGS) entry which is preliminary data.</text>
</comment>
<accession>A0A833A261</accession>
<reference evidence="1" key="1">
    <citation type="journal article" date="2020" name="ISME J.">
        <title>Gammaproteobacteria mediating utilization of methyl-, sulfur- and petroleum organic compounds in deep ocean hydrothermal plumes.</title>
        <authorList>
            <person name="Zhou Z."/>
            <person name="Liu Y."/>
            <person name="Pan J."/>
            <person name="Cron B.R."/>
            <person name="Toner B.M."/>
            <person name="Anantharaman K."/>
            <person name="Breier J.A."/>
            <person name="Dick G.J."/>
            <person name="Li M."/>
        </authorList>
    </citation>
    <scope>NUCLEOTIDE SEQUENCE</scope>
    <source>
        <strain evidence="1">SZUA-1523</strain>
    </source>
</reference>
<evidence type="ECO:0000313" key="1">
    <source>
        <dbReference type="EMBL" id="HIQ24181.1"/>
    </source>
</evidence>
<dbReference type="Proteomes" id="UP000600071">
    <property type="component" value="Unassembled WGS sequence"/>
</dbReference>
<evidence type="ECO:0000313" key="2">
    <source>
        <dbReference type="Proteomes" id="UP000600071"/>
    </source>
</evidence>
<gene>
    <name evidence="1" type="ORF">EYH50_03940</name>
</gene>
<protein>
    <submittedName>
        <fullName evidence="1">Uncharacterized protein</fullName>
    </submittedName>
</protein>
<name>A0A833A261_9CREN</name>
<proteinExistence type="predicted"/>